<reference evidence="2" key="1">
    <citation type="journal article" date="2020" name="mSystems">
        <title>Genome- and Community-Level Interaction Insights into Carbon Utilization and Element Cycling Functions of Hydrothermarchaeota in Hydrothermal Sediment.</title>
        <authorList>
            <person name="Zhou Z."/>
            <person name="Liu Y."/>
            <person name="Xu W."/>
            <person name="Pan J."/>
            <person name="Luo Z.H."/>
            <person name="Li M."/>
        </authorList>
    </citation>
    <scope>NUCLEOTIDE SEQUENCE [LARGE SCALE GENOMIC DNA]</scope>
    <source>
        <strain evidence="2">SpSt-1179</strain>
    </source>
</reference>
<dbReference type="PANTHER" id="PTHR37308">
    <property type="entry name" value="INTEGRAL MEMBRANE PROTEIN"/>
    <property type="match status" value="1"/>
</dbReference>
<name>A0A7C1GZH3_9BACT</name>
<dbReference type="InterPro" id="IPR007163">
    <property type="entry name" value="VCA0040-like"/>
</dbReference>
<feature type="transmembrane region" description="Helical" evidence="1">
    <location>
        <begin position="52"/>
        <end position="73"/>
    </location>
</feature>
<organism evidence="2">
    <name type="scientific">Mesotoga infera</name>
    <dbReference type="NCBI Taxonomy" id="1236046"/>
    <lineage>
        <taxon>Bacteria</taxon>
        <taxon>Thermotogati</taxon>
        <taxon>Thermotogota</taxon>
        <taxon>Thermotogae</taxon>
        <taxon>Kosmotogales</taxon>
        <taxon>Kosmotogaceae</taxon>
        <taxon>Mesotoga</taxon>
    </lineage>
</organism>
<gene>
    <name evidence="2" type="ORF">ENN47_04705</name>
</gene>
<evidence type="ECO:0000313" key="2">
    <source>
        <dbReference type="EMBL" id="HDP77484.1"/>
    </source>
</evidence>
<keyword evidence="1" id="KW-1133">Transmembrane helix</keyword>
<dbReference type="EMBL" id="DSBT01000121">
    <property type="protein sequence ID" value="HDP77484.1"/>
    <property type="molecule type" value="Genomic_DNA"/>
</dbReference>
<protein>
    <submittedName>
        <fullName evidence="2">DUF368 domain-containing protein</fullName>
    </submittedName>
</protein>
<sequence length="272" mass="28593">MLYVVFIGVLMGLANLIPGVSGGTIALLGGLYERFVGSISMLTALKIRREEILFLIELVVGIVIGIFGFSALIDLSLSTVPSLMYGIFSGLVIGGIPVVFKRIEKLGISALLSLAAGASIVILISLLSPGAGGVALTDHGPITLAYDIVAGFFGASAMVLPGLSGAFILLVMGEYTRAISAIKSFDLVIIAFIGAGVILGVLFVSRLLKYLMKEFRSETFAFLLGLMIGSIPDLITRPGKNTDLVLIVTGVILGVVVSYLLTLLEKRNKTQV</sequence>
<comment type="caution">
    <text evidence="2">The sequence shown here is derived from an EMBL/GenBank/DDBJ whole genome shotgun (WGS) entry which is preliminary data.</text>
</comment>
<feature type="transmembrane region" description="Helical" evidence="1">
    <location>
        <begin position="107"/>
        <end position="128"/>
    </location>
</feature>
<accession>A0A7C1GZH3</accession>
<feature type="transmembrane region" description="Helical" evidence="1">
    <location>
        <begin position="79"/>
        <end position="100"/>
    </location>
</feature>
<feature type="transmembrane region" description="Helical" evidence="1">
    <location>
        <begin position="185"/>
        <end position="208"/>
    </location>
</feature>
<proteinExistence type="predicted"/>
<evidence type="ECO:0000256" key="1">
    <source>
        <dbReference type="SAM" id="Phobius"/>
    </source>
</evidence>
<dbReference type="PANTHER" id="PTHR37308:SF1">
    <property type="entry name" value="POLYPRENYL-PHOSPHATE TRANSPORTER"/>
    <property type="match status" value="1"/>
</dbReference>
<feature type="transmembrane region" description="Helical" evidence="1">
    <location>
        <begin position="148"/>
        <end position="173"/>
    </location>
</feature>
<dbReference type="Pfam" id="PF04018">
    <property type="entry name" value="VCA0040-like"/>
    <property type="match status" value="1"/>
</dbReference>
<feature type="transmembrane region" description="Helical" evidence="1">
    <location>
        <begin position="6"/>
        <end position="31"/>
    </location>
</feature>
<keyword evidence="1" id="KW-0812">Transmembrane</keyword>
<feature type="transmembrane region" description="Helical" evidence="1">
    <location>
        <begin position="244"/>
        <end position="264"/>
    </location>
</feature>
<dbReference type="AlphaFoldDB" id="A0A7C1GZH3"/>
<dbReference type="Proteomes" id="UP000886198">
    <property type="component" value="Unassembled WGS sequence"/>
</dbReference>
<keyword evidence="1" id="KW-0472">Membrane</keyword>